<keyword evidence="1" id="KW-0808">Transferase</keyword>
<name>A0A2T1BZE2_9CYAN</name>
<dbReference type="OrthoDB" id="506149at2"/>
<dbReference type="Proteomes" id="UP000238762">
    <property type="component" value="Unassembled WGS sequence"/>
</dbReference>
<organism evidence="1 2">
    <name type="scientific">Merismopedia glauca CCAP 1448/3</name>
    <dbReference type="NCBI Taxonomy" id="1296344"/>
    <lineage>
        <taxon>Bacteria</taxon>
        <taxon>Bacillati</taxon>
        <taxon>Cyanobacteriota</taxon>
        <taxon>Cyanophyceae</taxon>
        <taxon>Synechococcales</taxon>
        <taxon>Merismopediaceae</taxon>
        <taxon>Merismopedia</taxon>
    </lineage>
</organism>
<gene>
    <name evidence="1" type="ORF">C7B64_19330</name>
</gene>
<proteinExistence type="predicted"/>
<protein>
    <submittedName>
        <fullName evidence="1">Glycosyltransferase family 2 protein</fullName>
    </submittedName>
</protein>
<accession>A0A2T1BZE2</accession>
<keyword evidence="2" id="KW-1185">Reference proteome</keyword>
<dbReference type="Gene3D" id="3.90.550.10">
    <property type="entry name" value="Spore Coat Polysaccharide Biosynthesis Protein SpsA, Chain A"/>
    <property type="match status" value="1"/>
</dbReference>
<sequence>MLVFIIPVKNKKISRSWDLLSKLFERCLKSLCNQTSPNFRVVVVCNEKPDTQFDHPHIHYVNVDFPPPISESDEPENSTGYAYGQSQKINKQNADKARRIAKGLEYAERFNPSYFMVVDADDCVNRHLSEFVEQHQDVDGWLLKKGYVYREGSKLLWLNRKTFNEVCGTSLIMKYSWRNALFPRPDFYNHLFKQIPGANVKQLPFVGAIYSIGNGENIYMGSHTQTAIKKQVFQGGILVFLQKALKYRLSWLTKSLINDFSLYTVSG</sequence>
<reference evidence="1 2" key="2">
    <citation type="submission" date="2018-03" db="EMBL/GenBank/DDBJ databases">
        <title>The ancient ancestry and fast evolution of plastids.</title>
        <authorList>
            <person name="Moore K.R."/>
            <person name="Magnabosco C."/>
            <person name="Momper L."/>
            <person name="Gold D.A."/>
            <person name="Bosak T."/>
            <person name="Fournier G.P."/>
        </authorList>
    </citation>
    <scope>NUCLEOTIDE SEQUENCE [LARGE SCALE GENOMIC DNA]</scope>
    <source>
        <strain evidence="1 2">CCAP 1448/3</strain>
    </source>
</reference>
<dbReference type="RefSeq" id="WP_106290427.1">
    <property type="nucleotide sequence ID" value="NZ_CAWNTC010000153.1"/>
</dbReference>
<evidence type="ECO:0000313" key="1">
    <source>
        <dbReference type="EMBL" id="PSB01243.1"/>
    </source>
</evidence>
<evidence type="ECO:0000313" key="2">
    <source>
        <dbReference type="Proteomes" id="UP000238762"/>
    </source>
</evidence>
<dbReference type="EMBL" id="PVWJ01000120">
    <property type="protein sequence ID" value="PSB01243.1"/>
    <property type="molecule type" value="Genomic_DNA"/>
</dbReference>
<dbReference type="CDD" id="cd00761">
    <property type="entry name" value="Glyco_tranf_GTA_type"/>
    <property type="match status" value="1"/>
</dbReference>
<dbReference type="AlphaFoldDB" id="A0A2T1BZE2"/>
<dbReference type="InterPro" id="IPR029044">
    <property type="entry name" value="Nucleotide-diphossugar_trans"/>
</dbReference>
<reference evidence="1 2" key="1">
    <citation type="submission" date="2018-02" db="EMBL/GenBank/DDBJ databases">
        <authorList>
            <person name="Cohen D.B."/>
            <person name="Kent A.D."/>
        </authorList>
    </citation>
    <scope>NUCLEOTIDE SEQUENCE [LARGE SCALE GENOMIC DNA]</scope>
    <source>
        <strain evidence="1 2">CCAP 1448/3</strain>
    </source>
</reference>
<comment type="caution">
    <text evidence="1">The sequence shown here is derived from an EMBL/GenBank/DDBJ whole genome shotgun (WGS) entry which is preliminary data.</text>
</comment>
<dbReference type="SUPFAM" id="SSF53448">
    <property type="entry name" value="Nucleotide-diphospho-sugar transferases"/>
    <property type="match status" value="1"/>
</dbReference>
<dbReference type="GO" id="GO:0016740">
    <property type="term" value="F:transferase activity"/>
    <property type="evidence" value="ECO:0007669"/>
    <property type="project" value="UniProtKB-KW"/>
</dbReference>